<reference evidence="1 3" key="1">
    <citation type="journal article" date="2012" name="Nature">
        <title>Algal genomes reveal evolutionary mosaicism and the fate of nucleomorphs.</title>
        <authorList>
            <consortium name="DOE Joint Genome Institute"/>
            <person name="Curtis B.A."/>
            <person name="Tanifuji G."/>
            <person name="Burki F."/>
            <person name="Gruber A."/>
            <person name="Irimia M."/>
            <person name="Maruyama S."/>
            <person name="Arias M.C."/>
            <person name="Ball S.G."/>
            <person name="Gile G.H."/>
            <person name="Hirakawa Y."/>
            <person name="Hopkins J.F."/>
            <person name="Kuo A."/>
            <person name="Rensing S.A."/>
            <person name="Schmutz J."/>
            <person name="Symeonidi A."/>
            <person name="Elias M."/>
            <person name="Eveleigh R.J."/>
            <person name="Herman E.K."/>
            <person name="Klute M.J."/>
            <person name="Nakayama T."/>
            <person name="Obornik M."/>
            <person name="Reyes-Prieto A."/>
            <person name="Armbrust E.V."/>
            <person name="Aves S.J."/>
            <person name="Beiko R.G."/>
            <person name="Coutinho P."/>
            <person name="Dacks J.B."/>
            <person name="Durnford D.G."/>
            <person name="Fast N.M."/>
            <person name="Green B.R."/>
            <person name="Grisdale C.J."/>
            <person name="Hempel F."/>
            <person name="Henrissat B."/>
            <person name="Hoppner M.P."/>
            <person name="Ishida K."/>
            <person name="Kim E."/>
            <person name="Koreny L."/>
            <person name="Kroth P.G."/>
            <person name="Liu Y."/>
            <person name="Malik S.B."/>
            <person name="Maier U.G."/>
            <person name="McRose D."/>
            <person name="Mock T."/>
            <person name="Neilson J.A."/>
            <person name="Onodera N.T."/>
            <person name="Poole A.M."/>
            <person name="Pritham E.J."/>
            <person name="Richards T.A."/>
            <person name="Rocap G."/>
            <person name="Roy S.W."/>
            <person name="Sarai C."/>
            <person name="Schaack S."/>
            <person name="Shirato S."/>
            <person name="Slamovits C.H."/>
            <person name="Spencer D.F."/>
            <person name="Suzuki S."/>
            <person name="Worden A.Z."/>
            <person name="Zauner S."/>
            <person name="Barry K."/>
            <person name="Bell C."/>
            <person name="Bharti A.K."/>
            <person name="Crow J.A."/>
            <person name="Grimwood J."/>
            <person name="Kramer R."/>
            <person name="Lindquist E."/>
            <person name="Lucas S."/>
            <person name="Salamov A."/>
            <person name="McFadden G.I."/>
            <person name="Lane C.E."/>
            <person name="Keeling P.J."/>
            <person name="Gray M.W."/>
            <person name="Grigoriev I.V."/>
            <person name="Archibald J.M."/>
        </authorList>
    </citation>
    <scope>NUCLEOTIDE SEQUENCE</scope>
    <source>
        <strain evidence="1 3">CCMP2712</strain>
    </source>
</reference>
<evidence type="ECO:0000313" key="3">
    <source>
        <dbReference type="Proteomes" id="UP000011087"/>
    </source>
</evidence>
<protein>
    <submittedName>
        <fullName evidence="1 2">Uncharacterized protein</fullName>
    </submittedName>
</protein>
<dbReference type="HOGENOM" id="CLU_1638587_0_0_1"/>
<keyword evidence="3" id="KW-1185">Reference proteome</keyword>
<dbReference type="RefSeq" id="XP_005827904.1">
    <property type="nucleotide sequence ID" value="XM_005827847.1"/>
</dbReference>
<dbReference type="AlphaFoldDB" id="L1IYF0"/>
<reference evidence="2" key="3">
    <citation type="submission" date="2016-03" db="UniProtKB">
        <authorList>
            <consortium name="EnsemblProtists"/>
        </authorList>
    </citation>
    <scope>IDENTIFICATION</scope>
</reference>
<dbReference type="EMBL" id="JH993027">
    <property type="protein sequence ID" value="EKX40924.1"/>
    <property type="molecule type" value="Genomic_DNA"/>
</dbReference>
<dbReference type="KEGG" id="gtt:GUITHDRAFT_153956"/>
<organism evidence="1">
    <name type="scientific">Guillardia theta (strain CCMP2712)</name>
    <name type="common">Cryptophyte</name>
    <dbReference type="NCBI Taxonomy" id="905079"/>
    <lineage>
        <taxon>Eukaryota</taxon>
        <taxon>Cryptophyceae</taxon>
        <taxon>Pyrenomonadales</taxon>
        <taxon>Geminigeraceae</taxon>
        <taxon>Guillardia</taxon>
    </lineage>
</organism>
<accession>L1IYF0</accession>
<evidence type="ECO:0000313" key="1">
    <source>
        <dbReference type="EMBL" id="EKX40924.1"/>
    </source>
</evidence>
<proteinExistence type="predicted"/>
<sequence>MRKAASERTKSSRRSKTPRISNLPAILIVADPARMQNLVERARKNGLTDRVAEEMSKVDYMSMFVVLRNPTLSHLSKLQILRMMSSDKFLTADMIVEILTKCFHEAEEPVKKKTLSVLLRKTQYPEDLVAISNGLQKTDFSRHEALQSRSNRSFRSTDMDKI</sequence>
<gene>
    <name evidence="1" type="ORF">GUITHDRAFT_153956</name>
</gene>
<name>L1IYF0_GUITC</name>
<evidence type="ECO:0000313" key="2">
    <source>
        <dbReference type="EnsemblProtists" id="EKX40924"/>
    </source>
</evidence>
<dbReference type="Proteomes" id="UP000011087">
    <property type="component" value="Unassembled WGS sequence"/>
</dbReference>
<dbReference type="EnsemblProtists" id="EKX40924">
    <property type="protein sequence ID" value="EKX40924"/>
    <property type="gene ID" value="GUITHDRAFT_153956"/>
</dbReference>
<reference evidence="3" key="2">
    <citation type="submission" date="2012-11" db="EMBL/GenBank/DDBJ databases">
        <authorList>
            <person name="Kuo A."/>
            <person name="Curtis B.A."/>
            <person name="Tanifuji G."/>
            <person name="Burki F."/>
            <person name="Gruber A."/>
            <person name="Irimia M."/>
            <person name="Maruyama S."/>
            <person name="Arias M.C."/>
            <person name="Ball S.G."/>
            <person name="Gile G.H."/>
            <person name="Hirakawa Y."/>
            <person name="Hopkins J.F."/>
            <person name="Rensing S.A."/>
            <person name="Schmutz J."/>
            <person name="Symeonidi A."/>
            <person name="Elias M."/>
            <person name="Eveleigh R.J."/>
            <person name="Herman E.K."/>
            <person name="Klute M.J."/>
            <person name="Nakayama T."/>
            <person name="Obornik M."/>
            <person name="Reyes-Prieto A."/>
            <person name="Armbrust E.V."/>
            <person name="Aves S.J."/>
            <person name="Beiko R.G."/>
            <person name="Coutinho P."/>
            <person name="Dacks J.B."/>
            <person name="Durnford D.G."/>
            <person name="Fast N.M."/>
            <person name="Green B.R."/>
            <person name="Grisdale C."/>
            <person name="Hempe F."/>
            <person name="Henrissat B."/>
            <person name="Hoppner M.P."/>
            <person name="Ishida K.-I."/>
            <person name="Kim E."/>
            <person name="Koreny L."/>
            <person name="Kroth P.G."/>
            <person name="Liu Y."/>
            <person name="Malik S.-B."/>
            <person name="Maier U.G."/>
            <person name="McRose D."/>
            <person name="Mock T."/>
            <person name="Neilson J.A."/>
            <person name="Onodera N.T."/>
            <person name="Poole A.M."/>
            <person name="Pritham E.J."/>
            <person name="Richards T.A."/>
            <person name="Rocap G."/>
            <person name="Roy S.W."/>
            <person name="Sarai C."/>
            <person name="Schaack S."/>
            <person name="Shirato S."/>
            <person name="Slamovits C.H."/>
            <person name="Spencer D.F."/>
            <person name="Suzuki S."/>
            <person name="Worden A.Z."/>
            <person name="Zauner S."/>
            <person name="Barry K."/>
            <person name="Bell C."/>
            <person name="Bharti A.K."/>
            <person name="Crow J.A."/>
            <person name="Grimwood J."/>
            <person name="Kramer R."/>
            <person name="Lindquist E."/>
            <person name="Lucas S."/>
            <person name="Salamov A."/>
            <person name="McFadden G.I."/>
            <person name="Lane C.E."/>
            <person name="Keeling P.J."/>
            <person name="Gray M.W."/>
            <person name="Grigoriev I.V."/>
            <person name="Archibald J.M."/>
        </authorList>
    </citation>
    <scope>NUCLEOTIDE SEQUENCE</scope>
    <source>
        <strain evidence="3">CCMP2712</strain>
    </source>
</reference>
<dbReference type="GeneID" id="17297660"/>
<dbReference type="PaxDb" id="55529-EKX40924"/>